<dbReference type="Gene3D" id="3.80.10.10">
    <property type="entry name" value="Ribonuclease Inhibitor"/>
    <property type="match status" value="1"/>
</dbReference>
<sequence length="356" mass="41174">MEEDAENHLILLANCAVANQIGQSDRSCSRLSELPDSLLCEVLVYFRTKDVVKTSVLSKRWRNLWKFVPRLDLGYGEFPDYEAVVSFVDRFLGFESDSKLREFKLKSESLELKFDGEPEVAHVPRWINTLVLNRQVEHLKVVERRVPYNKNLKIPSTVYTCESLVTLKLCDVLLPDPSSVSLPRVKTIKLKALAFANDRNFEMLISGCPVLESLYVKRCPWNNVYVFRVRSQSLLSFTLVGHDDYEMAADIDVVIDAPKLEYLELFEDQTTLSIVNNLESLVKVDIDTRFNLPYQNRDVLDPDDVPKRKIIRDFLMGISNVRDMVISSDTLEIIYDFWRFEQNPIPLLHQLVFLAC</sequence>
<dbReference type="SUPFAM" id="SSF81383">
    <property type="entry name" value="F-box domain"/>
    <property type="match status" value="1"/>
</dbReference>
<dbReference type="InterPro" id="IPR055411">
    <property type="entry name" value="LRR_FXL15/At3g58940/PEG3-like"/>
</dbReference>
<dbReference type="EMBL" id="GEVL01008081">
    <property type="protein sequence ID" value="JAU69260.1"/>
    <property type="molecule type" value="Transcribed_RNA"/>
</dbReference>
<dbReference type="CDD" id="cd22160">
    <property type="entry name" value="F-box_AtFBL13-like"/>
    <property type="match status" value="1"/>
</dbReference>
<dbReference type="AlphaFoldDB" id="A0A1J3HR07"/>
<dbReference type="PANTHER" id="PTHR31900">
    <property type="entry name" value="F-BOX/RNI SUPERFAMILY PROTEIN-RELATED"/>
    <property type="match status" value="1"/>
</dbReference>
<dbReference type="PANTHER" id="PTHR31900:SF33">
    <property type="entry name" value="PROTEIN WITH RNI-LIKE_FBD-LIKE DOMAIN"/>
    <property type="match status" value="1"/>
</dbReference>
<proteinExistence type="predicted"/>
<dbReference type="SUPFAM" id="SSF52047">
    <property type="entry name" value="RNI-like"/>
    <property type="match status" value="1"/>
</dbReference>
<gene>
    <name evidence="2" type="ORF">LE_TR16266_c0_g1_i1_g.51898</name>
</gene>
<protein>
    <submittedName>
        <fullName evidence="2">Putative FBD-associated F-box protein</fullName>
    </submittedName>
</protein>
<accession>A0A1J3HR07</accession>
<dbReference type="InterPro" id="IPR053781">
    <property type="entry name" value="F-box_AtFBL13-like"/>
</dbReference>
<dbReference type="InterPro" id="IPR032675">
    <property type="entry name" value="LRR_dom_sf"/>
</dbReference>
<reference evidence="2" key="1">
    <citation type="submission" date="2016-07" db="EMBL/GenBank/DDBJ databases">
        <title>De novo transcriptome assembly of four accessions of the metal hyperaccumulator plant Noccaea caerulescens.</title>
        <authorList>
            <person name="Blande D."/>
            <person name="Halimaa P."/>
            <person name="Tervahauta A.I."/>
            <person name="Aarts M.G."/>
            <person name="Karenlampi S.O."/>
        </authorList>
    </citation>
    <scope>NUCLEOTIDE SEQUENCE</scope>
</reference>
<dbReference type="InterPro" id="IPR001810">
    <property type="entry name" value="F-box_dom"/>
</dbReference>
<dbReference type="PROSITE" id="PS50181">
    <property type="entry name" value="FBOX"/>
    <property type="match status" value="1"/>
</dbReference>
<dbReference type="Pfam" id="PF00646">
    <property type="entry name" value="F-box"/>
    <property type="match status" value="1"/>
</dbReference>
<evidence type="ECO:0000259" key="1">
    <source>
        <dbReference type="PROSITE" id="PS50181"/>
    </source>
</evidence>
<organism evidence="2">
    <name type="scientific">Noccaea caerulescens</name>
    <name type="common">Alpine penny-cress</name>
    <name type="synonym">Thlaspi caerulescens</name>
    <dbReference type="NCBI Taxonomy" id="107243"/>
    <lineage>
        <taxon>Eukaryota</taxon>
        <taxon>Viridiplantae</taxon>
        <taxon>Streptophyta</taxon>
        <taxon>Embryophyta</taxon>
        <taxon>Tracheophyta</taxon>
        <taxon>Spermatophyta</taxon>
        <taxon>Magnoliopsida</taxon>
        <taxon>eudicotyledons</taxon>
        <taxon>Gunneridae</taxon>
        <taxon>Pentapetalae</taxon>
        <taxon>rosids</taxon>
        <taxon>malvids</taxon>
        <taxon>Brassicales</taxon>
        <taxon>Brassicaceae</taxon>
        <taxon>Coluteocarpeae</taxon>
        <taxon>Noccaea</taxon>
    </lineage>
</organism>
<dbReference type="Pfam" id="PF24758">
    <property type="entry name" value="LRR_At5g56370"/>
    <property type="match status" value="1"/>
</dbReference>
<feature type="domain" description="F-box" evidence="1">
    <location>
        <begin position="28"/>
        <end position="64"/>
    </location>
</feature>
<evidence type="ECO:0000313" key="2">
    <source>
        <dbReference type="EMBL" id="JAU69260.1"/>
    </source>
</evidence>
<name>A0A1J3HR07_NOCCA</name>
<dbReference type="InterPro" id="IPR050232">
    <property type="entry name" value="FBL13/AtMIF1-like"/>
</dbReference>
<dbReference type="InterPro" id="IPR036047">
    <property type="entry name" value="F-box-like_dom_sf"/>
</dbReference>